<dbReference type="Proteomes" id="UP000196239">
    <property type="component" value="Chromosome 1"/>
</dbReference>
<feature type="domain" description="Methyltransferase type 11" evidence="2">
    <location>
        <begin position="77"/>
        <end position="171"/>
    </location>
</feature>
<evidence type="ECO:0000256" key="1">
    <source>
        <dbReference type="ARBA" id="ARBA00022679"/>
    </source>
</evidence>
<dbReference type="GO" id="GO:0008757">
    <property type="term" value="F:S-adenosylmethionine-dependent methyltransferase activity"/>
    <property type="evidence" value="ECO:0007669"/>
    <property type="project" value="InterPro"/>
</dbReference>
<dbReference type="Gene3D" id="3.40.50.150">
    <property type="entry name" value="Vaccinia Virus protein VP39"/>
    <property type="match status" value="1"/>
</dbReference>
<dbReference type="InterPro" id="IPR050447">
    <property type="entry name" value="Erg6_SMT_methyltransf"/>
</dbReference>
<dbReference type="AlphaFoldDB" id="A0A128A3S1"/>
<accession>A0A128A3S1</accession>
<dbReference type="InterPro" id="IPR013216">
    <property type="entry name" value="Methyltransf_11"/>
</dbReference>
<name>A0A128A3S1_9ARCH</name>
<dbReference type="PANTHER" id="PTHR44068">
    <property type="entry name" value="ZGC:194242"/>
    <property type="match status" value="1"/>
</dbReference>
<evidence type="ECO:0000259" key="2">
    <source>
        <dbReference type="Pfam" id="PF08241"/>
    </source>
</evidence>
<proteinExistence type="predicted"/>
<dbReference type="GO" id="GO:0032259">
    <property type="term" value="P:methylation"/>
    <property type="evidence" value="ECO:0007669"/>
    <property type="project" value="UniProtKB-KW"/>
</dbReference>
<keyword evidence="1 3" id="KW-0808">Transferase</keyword>
<organism evidence="3 4">
    <name type="scientific">Nitrosotalea devaniterrae</name>
    <dbReference type="NCBI Taxonomy" id="1078905"/>
    <lineage>
        <taxon>Archaea</taxon>
        <taxon>Nitrososphaerota</taxon>
        <taxon>Nitrososphaeria</taxon>
        <taxon>Nitrosotaleales</taxon>
        <taxon>Nitrosotaleaceae</taxon>
        <taxon>Nitrosotalea</taxon>
    </lineage>
</organism>
<protein>
    <submittedName>
        <fullName evidence="3">Methyltransferase type 11</fullName>
    </submittedName>
</protein>
<sequence length="282" mass="31873">MNNPNPIDVILWTLRRGEGDVVNLYNYLSGLMQVSTGGNFLNFGYWDDTTKNPVDAQTNLCNMVKDMAHLDDAVNVLDVGSGFSEPAFLWKKTNPGISITCLNINSKQLKTASKQARIQGINMLNSTAVKIPISDQSHDRIIALESAQHFRPIQDFISETRRILKKDGVTILAIPVLSKPSKMSITKIGILKFTWSSEHYDIETVKKTIEGTGLVITEIKFIGSNVYLPLADYYVQNRQILRKEILKRYPSYVEKILFRSMLKMKQAAVDHTIEYALIKCTK</sequence>
<dbReference type="InterPro" id="IPR029063">
    <property type="entry name" value="SAM-dependent_MTases_sf"/>
</dbReference>
<dbReference type="EMBL" id="LN890280">
    <property type="protein sequence ID" value="CUR52013.1"/>
    <property type="molecule type" value="Genomic_DNA"/>
</dbReference>
<keyword evidence="3" id="KW-0489">Methyltransferase</keyword>
<keyword evidence="4" id="KW-1185">Reference proteome</keyword>
<evidence type="ECO:0000313" key="3">
    <source>
        <dbReference type="EMBL" id="CUR52013.1"/>
    </source>
</evidence>
<dbReference type="KEGG" id="ndv:NDEV_1248"/>
<gene>
    <name evidence="3" type="ORF">NDEV_1248</name>
</gene>
<dbReference type="PANTHER" id="PTHR44068:SF11">
    <property type="entry name" value="GERANYL DIPHOSPHATE 2-C-METHYLTRANSFERASE"/>
    <property type="match status" value="1"/>
</dbReference>
<evidence type="ECO:0000313" key="4">
    <source>
        <dbReference type="Proteomes" id="UP000196239"/>
    </source>
</evidence>
<dbReference type="Pfam" id="PF08241">
    <property type="entry name" value="Methyltransf_11"/>
    <property type="match status" value="1"/>
</dbReference>
<reference evidence="4" key="1">
    <citation type="submission" date="2015-10" db="EMBL/GenBank/DDBJ databases">
        <authorList>
            <person name="Lehtovirta-Morley L.E."/>
            <person name="Vieille C."/>
        </authorList>
    </citation>
    <scope>NUCLEOTIDE SEQUENCE [LARGE SCALE GENOMIC DNA]</scope>
</reference>
<dbReference type="SUPFAM" id="SSF53335">
    <property type="entry name" value="S-adenosyl-L-methionine-dependent methyltransferases"/>
    <property type="match status" value="1"/>
</dbReference>